<feature type="compositionally biased region" description="Polar residues" evidence="1">
    <location>
        <begin position="115"/>
        <end position="140"/>
    </location>
</feature>
<dbReference type="Proteomes" id="UP000257016">
    <property type="component" value="Unassembled WGS sequence"/>
</dbReference>
<feature type="compositionally biased region" description="Low complexity" evidence="1">
    <location>
        <begin position="92"/>
        <end position="101"/>
    </location>
</feature>
<gene>
    <name evidence="3" type="ORF">CBM2586_P280006</name>
    <name evidence="2" type="ORF">CBM2589_P280006</name>
</gene>
<name>A0A375DAE2_9BURK</name>
<accession>A0A375DAE2</accession>
<dbReference type="AlphaFoldDB" id="A0A375DAE2"/>
<comment type="caution">
    <text evidence="3">The sequence shown here is derived from an EMBL/GenBank/DDBJ whole genome shotgun (WGS) entry which is preliminary data.</text>
</comment>
<sequence length="140" mass="15884">MLRRPDPGLEIQWSTRHSLRSHCFAVQHDYIAMPAGITFAQGNALRICGLSQPGLQSKKDMTSTKENIPWRFWNAQRGTTLPAQRTGRRRTSPSPTFSRRSWQGHRACPWKSGKPMTSPTRHRIQNMSAFSATRTLAPTP</sequence>
<evidence type="ECO:0000313" key="3">
    <source>
        <dbReference type="EMBL" id="SOY77855.1"/>
    </source>
</evidence>
<dbReference type="Proteomes" id="UP000256297">
    <property type="component" value="Plasmid CBM2589_p"/>
</dbReference>
<proteinExistence type="predicted"/>
<dbReference type="EMBL" id="OFSN01000048">
    <property type="protein sequence ID" value="SOY77855.1"/>
    <property type="molecule type" value="Genomic_DNA"/>
</dbReference>
<reference evidence="3" key="1">
    <citation type="submission" date="2018-01" db="EMBL/GenBank/DDBJ databases">
        <authorList>
            <person name="Clerissi C."/>
        </authorList>
    </citation>
    <scope>NUCLEOTIDE SEQUENCE</scope>
    <source>
        <strain evidence="3">Cupriavidus taiwanensis LMG 19430</strain>
        <strain evidence="2">Cupriavidus taiwanensis STM 3521</strain>
    </source>
</reference>
<feature type="region of interest" description="Disordered" evidence="1">
    <location>
        <begin position="73"/>
        <end position="140"/>
    </location>
</feature>
<organism evidence="3">
    <name type="scientific">Cupriavidus taiwanensis</name>
    <dbReference type="NCBI Taxonomy" id="164546"/>
    <lineage>
        <taxon>Bacteria</taxon>
        <taxon>Pseudomonadati</taxon>
        <taxon>Pseudomonadota</taxon>
        <taxon>Betaproteobacteria</taxon>
        <taxon>Burkholderiales</taxon>
        <taxon>Burkholderiaceae</taxon>
        <taxon>Cupriavidus</taxon>
    </lineage>
</organism>
<evidence type="ECO:0000313" key="2">
    <source>
        <dbReference type="EMBL" id="SOY76005.1"/>
    </source>
</evidence>
<dbReference type="EMBL" id="OFSP01000060">
    <property type="protein sequence ID" value="SOY76005.1"/>
    <property type="molecule type" value="Genomic_DNA"/>
</dbReference>
<evidence type="ECO:0000256" key="1">
    <source>
        <dbReference type="SAM" id="MobiDB-lite"/>
    </source>
</evidence>
<protein>
    <submittedName>
        <fullName evidence="3">Uncharacterized protein</fullName>
    </submittedName>
</protein>